<name>A0A4S3M8N0_9RHOB</name>
<dbReference type="SUPFAM" id="SSF54909">
    <property type="entry name" value="Dimeric alpha+beta barrel"/>
    <property type="match status" value="1"/>
</dbReference>
<dbReference type="EMBL" id="SSMD01000004">
    <property type="protein sequence ID" value="THD73923.1"/>
    <property type="molecule type" value="Genomic_DNA"/>
</dbReference>
<evidence type="ECO:0000313" key="1">
    <source>
        <dbReference type="EMBL" id="THD73923.1"/>
    </source>
</evidence>
<proteinExistence type="predicted"/>
<dbReference type="InterPro" id="IPR011008">
    <property type="entry name" value="Dimeric_a/b-barrel"/>
</dbReference>
<gene>
    <name evidence="1" type="ORF">E7681_09940</name>
</gene>
<accession>A0A4S3M8N0</accession>
<dbReference type="AlphaFoldDB" id="A0A4S3M8N0"/>
<dbReference type="RefSeq" id="WP_136339134.1">
    <property type="nucleotide sequence ID" value="NZ_SSMD01000004.1"/>
</dbReference>
<evidence type="ECO:0000313" key="2">
    <source>
        <dbReference type="Proteomes" id="UP000306113"/>
    </source>
</evidence>
<dbReference type="Proteomes" id="UP000306113">
    <property type="component" value="Unassembled WGS sequence"/>
</dbReference>
<keyword evidence="2" id="KW-1185">Reference proteome</keyword>
<organism evidence="1 2">
    <name type="scientific">Thalassobius vesicularis</name>
    <dbReference type="NCBI Taxonomy" id="1294297"/>
    <lineage>
        <taxon>Bacteria</taxon>
        <taxon>Pseudomonadati</taxon>
        <taxon>Pseudomonadota</taxon>
        <taxon>Alphaproteobacteria</taxon>
        <taxon>Rhodobacterales</taxon>
        <taxon>Roseobacteraceae</taxon>
        <taxon>Thalassovita</taxon>
    </lineage>
</organism>
<dbReference type="OrthoDB" id="2065010at2"/>
<keyword evidence="1" id="KW-0560">Oxidoreductase</keyword>
<dbReference type="Gene3D" id="3.30.70.100">
    <property type="match status" value="1"/>
</dbReference>
<protein>
    <submittedName>
        <fullName evidence="1">Monooxygenase</fullName>
    </submittedName>
</protein>
<sequence>MITEIVTFSLPAGITKSELLDKYNATVPRWRANKDLIRKTYVYDPDTNRGGGIYLWKSKAAAKAAHDAAWCKMAEEMYGSPPHFDYFDALFIIDNGH</sequence>
<reference evidence="1 2" key="1">
    <citation type="submission" date="2019-04" db="EMBL/GenBank/DDBJ databases">
        <title>Draft genome sequence of Youngimonas vesicularis.</title>
        <authorList>
            <person name="Hameed A."/>
        </authorList>
    </citation>
    <scope>NUCLEOTIDE SEQUENCE [LARGE SCALE GENOMIC DNA]</scope>
    <source>
        <strain evidence="1 2">CC-AMW-E</strain>
    </source>
</reference>
<dbReference type="GO" id="GO:0004497">
    <property type="term" value="F:monooxygenase activity"/>
    <property type="evidence" value="ECO:0007669"/>
    <property type="project" value="UniProtKB-KW"/>
</dbReference>
<comment type="caution">
    <text evidence="1">The sequence shown here is derived from an EMBL/GenBank/DDBJ whole genome shotgun (WGS) entry which is preliminary data.</text>
</comment>
<keyword evidence="1" id="KW-0503">Monooxygenase</keyword>